<accession>M8DPP2</accession>
<sequence length="144" mass="16703">MDFVHRKSSKFHLQATDQGLPMGYVVTEASCHDRTAAETVMTQIPHPYNLGDKGFISSEWQRKLYEAYQIAFWTPSRKNQKHRPSESCETWLKQKRKVIEMVFSVLIDQYRMTDIRANTISGFESALDGILLMYLLVTLGLVER</sequence>
<feature type="domain" description="Transposase IS4-like" evidence="2">
    <location>
        <begin position="10"/>
        <end position="136"/>
    </location>
</feature>
<organism evidence="3 4">
    <name type="scientific">Anoxybacillus flavithermus AK1</name>
    <dbReference type="NCBI Taxonomy" id="1297581"/>
    <lineage>
        <taxon>Bacteria</taxon>
        <taxon>Bacillati</taxon>
        <taxon>Bacillota</taxon>
        <taxon>Bacilli</taxon>
        <taxon>Bacillales</taxon>
        <taxon>Anoxybacillaceae</taxon>
        <taxon>Anoxybacillus</taxon>
    </lineage>
</organism>
<keyword evidence="1" id="KW-0472">Membrane</keyword>
<reference evidence="3 4" key="1">
    <citation type="submission" date="2013-03" db="EMBL/GenBank/DDBJ databases">
        <title>Assembly of a new bacterial strain Anoxybacillus flavithermus AK1.</title>
        <authorList>
            <person name="Rajan I."/>
            <person name="PoliReddy D."/>
            <person name="Sugumar T."/>
            <person name="Rathinam K."/>
            <person name="Alqarawi S."/>
            <person name="Khalil A.B."/>
            <person name="Sivakumar N."/>
        </authorList>
    </citation>
    <scope>NUCLEOTIDE SEQUENCE [LARGE SCALE GENOMIC DNA]</scope>
    <source>
        <strain evidence="3 4">AK1</strain>
    </source>
</reference>
<proteinExistence type="predicted"/>
<keyword evidence="1" id="KW-1133">Transmembrane helix</keyword>
<reference evidence="3 4" key="2">
    <citation type="journal article" date="2015" name="Genome Announc.">
        <title>Genome Sequence of Anoxybacillus flavithermus Strain AK1, a Thermophile Isolated from a Hot Spring in Saudi Arabia.</title>
        <authorList>
            <person name="Khalil A."/>
            <person name="Sivakumar N."/>
            <person name="Qarawi S."/>
        </authorList>
    </citation>
    <scope>NUCLEOTIDE SEQUENCE [LARGE SCALE GENOMIC DNA]</scope>
    <source>
        <strain evidence="3 4">AK1</strain>
    </source>
</reference>
<dbReference type="Pfam" id="PF01609">
    <property type="entry name" value="DDE_Tnp_1"/>
    <property type="match status" value="1"/>
</dbReference>
<evidence type="ECO:0000313" key="4">
    <source>
        <dbReference type="Proteomes" id="UP000012085"/>
    </source>
</evidence>
<gene>
    <name evidence="3" type="ORF">H919_05894</name>
</gene>
<dbReference type="GO" id="GO:0006313">
    <property type="term" value="P:DNA transposition"/>
    <property type="evidence" value="ECO:0007669"/>
    <property type="project" value="InterPro"/>
</dbReference>
<dbReference type="AlphaFoldDB" id="M8DPP2"/>
<dbReference type="GO" id="GO:0003677">
    <property type="term" value="F:DNA binding"/>
    <property type="evidence" value="ECO:0007669"/>
    <property type="project" value="InterPro"/>
</dbReference>
<dbReference type="PATRIC" id="fig|1297581.3.peg.1209"/>
<evidence type="ECO:0000313" key="3">
    <source>
        <dbReference type="EMBL" id="EMT46425.1"/>
    </source>
</evidence>
<feature type="transmembrane region" description="Helical" evidence="1">
    <location>
        <begin position="120"/>
        <end position="142"/>
    </location>
</feature>
<dbReference type="GO" id="GO:0004803">
    <property type="term" value="F:transposase activity"/>
    <property type="evidence" value="ECO:0007669"/>
    <property type="project" value="InterPro"/>
</dbReference>
<dbReference type="Proteomes" id="UP000012085">
    <property type="component" value="Unassembled WGS sequence"/>
</dbReference>
<dbReference type="EMBL" id="APCD01000005">
    <property type="protein sequence ID" value="EMT46425.1"/>
    <property type="molecule type" value="Genomic_DNA"/>
</dbReference>
<comment type="caution">
    <text evidence="3">The sequence shown here is derived from an EMBL/GenBank/DDBJ whole genome shotgun (WGS) entry which is preliminary data.</text>
</comment>
<dbReference type="InterPro" id="IPR002559">
    <property type="entry name" value="Transposase_11"/>
</dbReference>
<keyword evidence="1" id="KW-0812">Transmembrane</keyword>
<evidence type="ECO:0000256" key="1">
    <source>
        <dbReference type="SAM" id="Phobius"/>
    </source>
</evidence>
<evidence type="ECO:0000259" key="2">
    <source>
        <dbReference type="Pfam" id="PF01609"/>
    </source>
</evidence>
<protein>
    <submittedName>
        <fullName evidence="3">IS5 family protein transposase</fullName>
    </submittedName>
</protein>
<name>M8DPP2_9BACL</name>
<dbReference type="NCBIfam" id="NF033520">
    <property type="entry name" value="transpos_IS982"/>
    <property type="match status" value="1"/>
</dbReference>